<evidence type="ECO:0000313" key="3">
    <source>
        <dbReference type="Proteomes" id="UP000229897"/>
    </source>
</evidence>
<reference evidence="2" key="1">
    <citation type="submission" date="2017-10" db="EMBL/GenBank/DDBJ databases">
        <title>Massilia psychrophilum sp. nov., a novel purple-pigmented bacterium isolated from Tianshan glacier, Xinjiang Municipality, China.</title>
        <authorList>
            <person name="Wang H."/>
        </authorList>
    </citation>
    <scope>NUCLEOTIDE SEQUENCE [LARGE SCALE GENOMIC DNA]</scope>
    <source>
        <strain evidence="2">B2</strain>
    </source>
</reference>
<dbReference type="EMBL" id="CP024608">
    <property type="protein sequence ID" value="ATQ78216.1"/>
    <property type="molecule type" value="Genomic_DNA"/>
</dbReference>
<sequence>MGGDNPAARPPARALAKGEVQAPWPPVLLHVTKTNFRKVGNVSPDAVRMRLFSRTSFMVFLMVFILRLGKNQM</sequence>
<proteinExistence type="predicted"/>
<keyword evidence="3" id="KW-1185">Reference proteome</keyword>
<keyword evidence="1" id="KW-0812">Transmembrane</keyword>
<evidence type="ECO:0000313" key="2">
    <source>
        <dbReference type="EMBL" id="ATQ78216.1"/>
    </source>
</evidence>
<keyword evidence="1" id="KW-0472">Membrane</keyword>
<protein>
    <submittedName>
        <fullName evidence="2">Uncharacterized protein</fullName>
    </submittedName>
</protein>
<name>A0A2D2DTC6_9BURK</name>
<keyword evidence="1" id="KW-1133">Transmembrane helix</keyword>
<feature type="transmembrane region" description="Helical" evidence="1">
    <location>
        <begin position="51"/>
        <end position="69"/>
    </location>
</feature>
<organism evidence="2 3">
    <name type="scientific">Massilia violaceinigra</name>
    <dbReference type="NCBI Taxonomy" id="2045208"/>
    <lineage>
        <taxon>Bacteria</taxon>
        <taxon>Pseudomonadati</taxon>
        <taxon>Pseudomonadota</taxon>
        <taxon>Betaproteobacteria</taxon>
        <taxon>Burkholderiales</taxon>
        <taxon>Oxalobacteraceae</taxon>
        <taxon>Telluria group</taxon>
        <taxon>Massilia</taxon>
    </lineage>
</organism>
<accession>A0A2D2DTC6</accession>
<dbReference type="AlphaFoldDB" id="A0A2D2DTC6"/>
<evidence type="ECO:0000256" key="1">
    <source>
        <dbReference type="SAM" id="Phobius"/>
    </source>
</evidence>
<gene>
    <name evidence="2" type="ORF">CR152_29680</name>
</gene>
<dbReference type="Proteomes" id="UP000229897">
    <property type="component" value="Chromosome"/>
</dbReference>
<dbReference type="KEGG" id="mass:CR152_29680"/>